<feature type="binding site" evidence="7">
    <location>
        <position position="39"/>
    </location>
    <ligand>
        <name>phosphoenolpyruvate</name>
        <dbReference type="ChEBI" id="CHEBI:58702"/>
    </ligand>
</feature>
<feature type="binding site" evidence="7">
    <location>
        <position position="40"/>
    </location>
    <ligand>
        <name>3-phosphoshikimate</name>
        <dbReference type="ChEBI" id="CHEBI:145989"/>
    </ligand>
</feature>
<feature type="binding site" evidence="7">
    <location>
        <position position="189"/>
    </location>
    <ligand>
        <name>3-phosphoshikimate</name>
        <dbReference type="ChEBI" id="CHEBI:145989"/>
    </ligand>
</feature>
<evidence type="ECO:0000259" key="8">
    <source>
        <dbReference type="Pfam" id="PF00275"/>
    </source>
</evidence>
<dbReference type="PANTHER" id="PTHR21090">
    <property type="entry name" value="AROM/DEHYDROQUINATE SYNTHASE"/>
    <property type="match status" value="1"/>
</dbReference>
<comment type="function">
    <text evidence="7">Catalyzes the transfer of the enolpyruvyl moiety of phosphoenolpyruvate (PEP) to the 5-hydroxyl of shikimate-3-phosphate (S3P) to produce enolpyruvyl shikimate-3-phosphate and inorganic phosphate.</text>
</comment>
<comment type="subunit">
    <text evidence="7">Monomer.</text>
</comment>
<feature type="binding site" evidence="7">
    <location>
        <position position="39"/>
    </location>
    <ligand>
        <name>3-phosphoshikimate</name>
        <dbReference type="ChEBI" id="CHEBI:145989"/>
    </ligand>
</feature>
<feature type="binding site" evidence="7">
    <location>
        <position position="314"/>
    </location>
    <ligand>
        <name>3-phosphoshikimate</name>
        <dbReference type="ChEBI" id="CHEBI:145989"/>
    </ligand>
</feature>
<evidence type="ECO:0000313" key="10">
    <source>
        <dbReference type="Proteomes" id="UP000182257"/>
    </source>
</evidence>
<proteinExistence type="inferred from homology"/>
<dbReference type="AlphaFoldDB" id="A0A1H4BVB6"/>
<dbReference type="GO" id="GO:0008652">
    <property type="term" value="P:amino acid biosynthetic process"/>
    <property type="evidence" value="ECO:0007669"/>
    <property type="project" value="UniProtKB-KW"/>
</dbReference>
<feature type="binding site" evidence="7">
    <location>
        <position position="161"/>
    </location>
    <ligand>
        <name>3-phosphoshikimate</name>
        <dbReference type="ChEBI" id="CHEBI:145989"/>
    </ligand>
</feature>
<accession>A0A1H4BVB6</accession>
<dbReference type="SUPFAM" id="SSF55205">
    <property type="entry name" value="EPT/RTPC-like"/>
    <property type="match status" value="1"/>
</dbReference>
<feature type="binding site" evidence="7">
    <location>
        <position position="115"/>
    </location>
    <ligand>
        <name>phosphoenolpyruvate</name>
        <dbReference type="ChEBI" id="CHEBI:58702"/>
    </ligand>
</feature>
<gene>
    <name evidence="7" type="primary">aroA</name>
    <name evidence="9" type="ORF">SAMN05216462_1619</name>
</gene>
<feature type="binding site" evidence="7">
    <location>
        <position position="87"/>
    </location>
    <ligand>
        <name>phosphoenolpyruvate</name>
        <dbReference type="ChEBI" id="CHEBI:58702"/>
    </ligand>
</feature>
<feature type="binding site" evidence="7">
    <location>
        <position position="415"/>
    </location>
    <ligand>
        <name>phosphoenolpyruvate</name>
        <dbReference type="ChEBI" id="CHEBI:58702"/>
    </ligand>
</feature>
<dbReference type="PANTHER" id="PTHR21090:SF5">
    <property type="entry name" value="PENTAFUNCTIONAL AROM POLYPEPTIDE"/>
    <property type="match status" value="1"/>
</dbReference>
<dbReference type="EC" id="2.5.1.19" evidence="7"/>
<dbReference type="InterPro" id="IPR001986">
    <property type="entry name" value="Enolpyruvate_Tfrase_dom"/>
</dbReference>
<comment type="caution">
    <text evidence="7">Lacks conserved residue(s) required for the propagation of feature annotation.</text>
</comment>
<dbReference type="InterPro" id="IPR036968">
    <property type="entry name" value="Enolpyruvate_Tfrase_sf"/>
</dbReference>
<dbReference type="Proteomes" id="UP000182257">
    <property type="component" value="Unassembled WGS sequence"/>
</dbReference>
<keyword evidence="3 7" id="KW-0028">Amino-acid biosynthesis</keyword>
<keyword evidence="5 7" id="KW-0057">Aromatic amino acid biosynthesis</keyword>
<evidence type="ECO:0000256" key="3">
    <source>
        <dbReference type="ARBA" id="ARBA00022605"/>
    </source>
</evidence>
<comment type="pathway">
    <text evidence="1 7">Metabolic intermediate biosynthesis; chorismate biosynthesis; chorismate from D-erythrose 4-phosphate and phosphoenolpyruvate: step 6/7.</text>
</comment>
<dbReference type="PROSITE" id="PS00885">
    <property type="entry name" value="EPSP_SYNTHASE_2"/>
    <property type="match status" value="1"/>
</dbReference>
<feature type="binding site" evidence="7">
    <location>
        <position position="163"/>
    </location>
    <ligand>
        <name>phosphoenolpyruvate</name>
        <dbReference type="ChEBI" id="CHEBI:58702"/>
    </ligand>
</feature>
<keyword evidence="7" id="KW-0963">Cytoplasm</keyword>
<dbReference type="CDD" id="cd01556">
    <property type="entry name" value="EPSP_synthase"/>
    <property type="match status" value="1"/>
</dbReference>
<feature type="binding site" evidence="7">
    <location>
        <position position="44"/>
    </location>
    <ligand>
        <name>3-phosphoshikimate</name>
        <dbReference type="ChEBI" id="CHEBI:145989"/>
    </ligand>
</feature>
<dbReference type="UniPathway" id="UPA00053">
    <property type="reaction ID" value="UER00089"/>
</dbReference>
<dbReference type="GO" id="GO:0003866">
    <property type="term" value="F:3-phosphoshikimate 1-carboxyvinyltransferase activity"/>
    <property type="evidence" value="ECO:0007669"/>
    <property type="project" value="UniProtKB-UniRule"/>
</dbReference>
<evidence type="ECO:0000256" key="4">
    <source>
        <dbReference type="ARBA" id="ARBA00022679"/>
    </source>
</evidence>
<feature type="binding site" evidence="7">
    <location>
        <position position="162"/>
    </location>
    <ligand>
        <name>3-phosphoshikimate</name>
        <dbReference type="ChEBI" id="CHEBI:145989"/>
    </ligand>
</feature>
<comment type="catalytic activity">
    <reaction evidence="6">
        <text>3-phosphoshikimate + phosphoenolpyruvate = 5-O-(1-carboxyvinyl)-3-phosphoshikimate + phosphate</text>
        <dbReference type="Rhea" id="RHEA:21256"/>
        <dbReference type="ChEBI" id="CHEBI:43474"/>
        <dbReference type="ChEBI" id="CHEBI:57701"/>
        <dbReference type="ChEBI" id="CHEBI:58702"/>
        <dbReference type="ChEBI" id="CHEBI:145989"/>
        <dbReference type="EC" id="2.5.1.19"/>
    </reaction>
    <physiologicalReaction direction="left-to-right" evidence="6">
        <dbReference type="Rhea" id="RHEA:21257"/>
    </physiologicalReaction>
</comment>
<evidence type="ECO:0000256" key="1">
    <source>
        <dbReference type="ARBA" id="ARBA00004811"/>
    </source>
</evidence>
<dbReference type="InterPro" id="IPR006264">
    <property type="entry name" value="EPSP_synthase"/>
</dbReference>
<comment type="similarity">
    <text evidence="2 7">Belongs to the EPSP synthase family.</text>
</comment>
<feature type="binding site" evidence="7">
    <location>
        <position position="345"/>
    </location>
    <ligand>
        <name>phosphoenolpyruvate</name>
        <dbReference type="ChEBI" id="CHEBI:58702"/>
    </ligand>
</feature>
<dbReference type="Pfam" id="PF00275">
    <property type="entry name" value="EPSP_synthase"/>
    <property type="match status" value="2"/>
</dbReference>
<dbReference type="EMBL" id="FNRF01000003">
    <property type="protein sequence ID" value="SEA51772.1"/>
    <property type="molecule type" value="Genomic_DNA"/>
</dbReference>
<protein>
    <recommendedName>
        <fullName evidence="7">3-phosphoshikimate 1-carboxyvinyltransferase</fullName>
        <ecNumber evidence="7">2.5.1.19</ecNumber>
    </recommendedName>
    <alternativeName>
        <fullName evidence="7">5-enolpyruvylshikimate-3-phosphate synthase</fullName>
        <shortName evidence="7">EPSP synthase</shortName>
        <shortName evidence="7">EPSPS</shortName>
    </alternativeName>
</protein>
<evidence type="ECO:0000256" key="7">
    <source>
        <dbReference type="HAMAP-Rule" id="MF_00210"/>
    </source>
</evidence>
<dbReference type="HAMAP" id="MF_00210">
    <property type="entry name" value="EPSP_synth"/>
    <property type="match status" value="1"/>
</dbReference>
<feature type="binding site" evidence="7">
    <location>
        <position position="390"/>
    </location>
    <ligand>
        <name>phosphoenolpyruvate</name>
        <dbReference type="ChEBI" id="CHEBI:58702"/>
    </ligand>
</feature>
<sequence length="433" mass="48613">MPENAYLCMQLERHIQEMKQYKLTAPERLAQTIQLPASKSISNRALIIYALSGGRNLPQNLSDCDDTEVIIEALRYMPDEINIKAAGTAMRFMTAYLSVMRGTHVITGTERMQHRPIAILVDALRKLGAQIEYVGQEGFPPLKITGYKLAGGELSIPGNVSSQYISALLMIGPMLEDGLTLQLTGDIISRPYIDLTLWMMGEFGAEAKWSSTDTITVAHKPYKSRDYFIESDWSGASYWYEMVALSKDRDAEVKLTGLMDGSMQGDSTTRYIFSLLGVKTTFETQKKGVPQMVTLKKNGRCVGKLEYDFVNAPDLAQTFVVTCAALDIPFHFKGLSTLKIKETDRIAALKKEMMKLGYVIHDTNASELYWDGERCEPDLQAGIDTYEDHRMALAFAPYALRQDGLIINNPQVVTKSYPKFWDDLKLVGFNIEE</sequence>
<dbReference type="InterPro" id="IPR023193">
    <property type="entry name" value="EPSP_synthase_CS"/>
</dbReference>
<evidence type="ECO:0000256" key="6">
    <source>
        <dbReference type="ARBA" id="ARBA00044633"/>
    </source>
</evidence>
<feature type="binding site" evidence="7">
    <location>
        <position position="341"/>
    </location>
    <ligand>
        <name>3-phosphoshikimate</name>
        <dbReference type="ChEBI" id="CHEBI:145989"/>
    </ligand>
</feature>
<evidence type="ECO:0000256" key="5">
    <source>
        <dbReference type="ARBA" id="ARBA00023141"/>
    </source>
</evidence>
<dbReference type="PIRSF" id="PIRSF000505">
    <property type="entry name" value="EPSPS"/>
    <property type="match status" value="1"/>
</dbReference>
<feature type="binding site" evidence="7">
    <location>
        <position position="163"/>
    </location>
    <ligand>
        <name>3-phosphoshikimate</name>
        <dbReference type="ChEBI" id="CHEBI:145989"/>
    </ligand>
</feature>
<name>A0A1H4BVB6_XYLRU</name>
<feature type="domain" description="Enolpyruvate transferase" evidence="8">
    <location>
        <begin position="80"/>
        <end position="424"/>
    </location>
</feature>
<organism evidence="9 10">
    <name type="scientific">Xylanibacter ruminicola</name>
    <name type="common">Prevotella ruminicola</name>
    <dbReference type="NCBI Taxonomy" id="839"/>
    <lineage>
        <taxon>Bacteria</taxon>
        <taxon>Pseudomonadati</taxon>
        <taxon>Bacteroidota</taxon>
        <taxon>Bacteroidia</taxon>
        <taxon>Bacteroidales</taxon>
        <taxon>Prevotellaceae</taxon>
        <taxon>Xylanibacter</taxon>
    </lineage>
</organism>
<feature type="active site" description="Proton acceptor" evidence="7">
    <location>
        <position position="314"/>
    </location>
</feature>
<keyword evidence="4 7" id="KW-0808">Transferase</keyword>
<dbReference type="GO" id="GO:0005737">
    <property type="term" value="C:cytoplasm"/>
    <property type="evidence" value="ECO:0007669"/>
    <property type="project" value="UniProtKB-SubCell"/>
</dbReference>
<comment type="subcellular location">
    <subcellularLocation>
        <location evidence="7">Cytoplasm</location>
    </subcellularLocation>
</comment>
<evidence type="ECO:0000256" key="2">
    <source>
        <dbReference type="ARBA" id="ARBA00009948"/>
    </source>
</evidence>
<dbReference type="Gene3D" id="3.65.10.10">
    <property type="entry name" value="Enolpyruvate transferase domain"/>
    <property type="match status" value="3"/>
</dbReference>
<feature type="domain" description="Enolpyruvate transferase" evidence="8">
    <location>
        <begin position="24"/>
        <end position="77"/>
    </location>
</feature>
<reference evidence="9 10" key="1">
    <citation type="submission" date="2016-10" db="EMBL/GenBank/DDBJ databases">
        <authorList>
            <person name="de Groot N.N."/>
        </authorList>
    </citation>
    <scope>NUCLEOTIDE SEQUENCE [LARGE SCALE GENOMIC DNA]</scope>
    <source>
        <strain evidence="9 10">D31d</strain>
    </source>
</reference>
<dbReference type="GO" id="GO:0009423">
    <property type="term" value="P:chorismate biosynthetic process"/>
    <property type="evidence" value="ECO:0007669"/>
    <property type="project" value="UniProtKB-UniRule"/>
</dbReference>
<dbReference type="GO" id="GO:0009073">
    <property type="term" value="P:aromatic amino acid family biosynthetic process"/>
    <property type="evidence" value="ECO:0007669"/>
    <property type="project" value="UniProtKB-KW"/>
</dbReference>
<dbReference type="InterPro" id="IPR013792">
    <property type="entry name" value="RNA3'P_cycl/enolpyr_Trfase_a/b"/>
</dbReference>
<evidence type="ECO:0000313" key="9">
    <source>
        <dbReference type="EMBL" id="SEA51772.1"/>
    </source>
</evidence>